<protein>
    <submittedName>
        <fullName evidence="1">Uncharacterized protein</fullName>
    </submittedName>
</protein>
<dbReference type="Proteomes" id="UP001526147">
    <property type="component" value="Unassembled WGS sequence"/>
</dbReference>
<gene>
    <name evidence="1" type="ORF">OIH86_09740</name>
</gene>
<keyword evidence="2" id="KW-1185">Reference proteome</keyword>
<evidence type="ECO:0000313" key="1">
    <source>
        <dbReference type="EMBL" id="MCV9885939.1"/>
    </source>
</evidence>
<dbReference type="EMBL" id="JAOYEY010000035">
    <property type="protein sequence ID" value="MCV9885939.1"/>
    <property type="molecule type" value="Genomic_DNA"/>
</dbReference>
<dbReference type="RefSeq" id="WP_078431178.1">
    <property type="nucleotide sequence ID" value="NZ_JAOYEY010000035.1"/>
</dbReference>
<name>A0ABT3DG88_9BACI</name>
<reference evidence="1 2" key="1">
    <citation type="submission" date="2022-10" db="EMBL/GenBank/DDBJ databases">
        <title>Draft genome assembly of moderately radiation resistant bacterium Metabacillus halosaccharovorans.</title>
        <authorList>
            <person name="Pal S."/>
            <person name="Gopinathan A."/>
        </authorList>
    </citation>
    <scope>NUCLEOTIDE SEQUENCE [LARGE SCALE GENOMIC DNA]</scope>
    <source>
        <strain evidence="1 2">VITHBRA001</strain>
    </source>
</reference>
<organism evidence="1 2">
    <name type="scientific">Metabacillus halosaccharovorans</name>
    <dbReference type="NCBI Taxonomy" id="930124"/>
    <lineage>
        <taxon>Bacteria</taxon>
        <taxon>Bacillati</taxon>
        <taxon>Bacillota</taxon>
        <taxon>Bacilli</taxon>
        <taxon>Bacillales</taxon>
        <taxon>Bacillaceae</taxon>
        <taxon>Metabacillus</taxon>
    </lineage>
</organism>
<accession>A0ABT3DG88</accession>
<comment type="caution">
    <text evidence="1">The sequence shown here is derived from an EMBL/GenBank/DDBJ whole genome shotgun (WGS) entry which is preliminary data.</text>
</comment>
<proteinExistence type="predicted"/>
<evidence type="ECO:0000313" key="2">
    <source>
        <dbReference type="Proteomes" id="UP001526147"/>
    </source>
</evidence>
<sequence length="72" mass="8431">MNSQQKFDKINLILKHNEVTQLFISVLQELDKLKTTDVEDQLLKVKMRQNLLIIQEKLISLQLSILGDEHES</sequence>